<comment type="similarity">
    <text evidence="2 9">Belongs to the membrane fusion protein (MFP) (TC 8.A.1) family.</text>
</comment>
<keyword evidence="14" id="KW-1185">Reference proteome</keyword>
<feature type="coiled-coil region" evidence="10">
    <location>
        <begin position="168"/>
        <end position="209"/>
    </location>
</feature>
<sequence>MMSRKATMSIIDLGQTPADAEMRPSTDWRRSVRIGYAIVIGAFGSFALWASFARLDGAAIANGVVASESYRRTVQHLEGGIVQDILVRDGDRVKAGQVLLKLDPTRVSAQGDLFGNQLAIFGAQEARLLAEFEGKDSFEFPPDVLARQNDAAVKPVIEDQRRLFESRRRALSGNVQIAEAQMEQARREMEQVTSETETARATLEQVDAELAQLRPLFARQLVPTTRIAPMERERLRLLGTISTGVIQTAKLKERLSESDLRRQQVMRAHREETSGQLADVRRQLSDTRQQILLSADSQRRTDIRAPIDGTVQQLRIFTAGGVVRPGDPILDVVPAGDVLVVRARVQPNDADRVSEGMHAEVKFPAFHYVGTQIVRGEVRALSRDRIMDDGVKDPYFAAEVIVDKSTIPESISRRLSAGMVADVIIPTGERTVMNYLLRPILDRWTAGMRER</sequence>
<evidence type="ECO:0000256" key="9">
    <source>
        <dbReference type="RuleBase" id="RU365093"/>
    </source>
</evidence>
<dbReference type="InterPro" id="IPR010129">
    <property type="entry name" value="T1SS_HlyD"/>
</dbReference>
<evidence type="ECO:0000256" key="1">
    <source>
        <dbReference type="ARBA" id="ARBA00004377"/>
    </source>
</evidence>
<dbReference type="KEGG" id="pstg:E8M01_19700"/>
<proteinExistence type="inferred from homology"/>
<comment type="subcellular location">
    <subcellularLocation>
        <location evidence="1 9">Cell inner membrane</location>
        <topology evidence="1 9">Single-pass membrane protein</topology>
    </subcellularLocation>
</comment>
<name>A0A4D7BE29_9HYPH</name>
<dbReference type="Pfam" id="PF25994">
    <property type="entry name" value="HH_AprE"/>
    <property type="match status" value="1"/>
</dbReference>
<dbReference type="Gene3D" id="2.40.30.170">
    <property type="match status" value="1"/>
</dbReference>
<keyword evidence="6 9" id="KW-0812">Transmembrane</keyword>
<reference evidence="13 14" key="1">
    <citation type="submission" date="2019-04" db="EMBL/GenBank/DDBJ databases">
        <title>Phreatobacter aquaticus sp. nov.</title>
        <authorList>
            <person name="Choi A."/>
        </authorList>
    </citation>
    <scope>NUCLEOTIDE SEQUENCE [LARGE SCALE GENOMIC DNA]</scope>
    <source>
        <strain evidence="13 14">KCTC 52518</strain>
    </source>
</reference>
<keyword evidence="5 9" id="KW-0997">Cell inner membrane</keyword>
<dbReference type="PRINTS" id="PR01490">
    <property type="entry name" value="RTXTOXIND"/>
</dbReference>
<evidence type="ECO:0000256" key="3">
    <source>
        <dbReference type="ARBA" id="ARBA00022448"/>
    </source>
</evidence>
<dbReference type="InterPro" id="IPR058982">
    <property type="entry name" value="Beta-barrel_AprE"/>
</dbReference>
<dbReference type="Proteomes" id="UP000298781">
    <property type="component" value="Chromosome"/>
</dbReference>
<keyword evidence="4 9" id="KW-1003">Cell membrane</keyword>
<dbReference type="GO" id="GO:0005886">
    <property type="term" value="C:plasma membrane"/>
    <property type="evidence" value="ECO:0007669"/>
    <property type="project" value="UniProtKB-SubCell"/>
</dbReference>
<dbReference type="NCBIfam" id="TIGR01843">
    <property type="entry name" value="type_I_hlyD"/>
    <property type="match status" value="1"/>
</dbReference>
<dbReference type="PROSITE" id="PS00543">
    <property type="entry name" value="HLYD_FAMILY"/>
    <property type="match status" value="1"/>
</dbReference>
<dbReference type="AlphaFoldDB" id="A0A4D7BE29"/>
<evidence type="ECO:0000256" key="6">
    <source>
        <dbReference type="ARBA" id="ARBA00022692"/>
    </source>
</evidence>
<dbReference type="OrthoDB" id="9810980at2"/>
<dbReference type="EMBL" id="CP039690">
    <property type="protein sequence ID" value="QCI66242.1"/>
    <property type="molecule type" value="Genomic_DNA"/>
</dbReference>
<dbReference type="GO" id="GO:0009306">
    <property type="term" value="P:protein secretion"/>
    <property type="evidence" value="ECO:0007669"/>
    <property type="project" value="InterPro"/>
</dbReference>
<keyword evidence="3 9" id="KW-0813">Transport</keyword>
<evidence type="ECO:0000313" key="13">
    <source>
        <dbReference type="EMBL" id="QCI66242.1"/>
    </source>
</evidence>
<evidence type="ECO:0000256" key="5">
    <source>
        <dbReference type="ARBA" id="ARBA00022519"/>
    </source>
</evidence>
<evidence type="ECO:0000256" key="4">
    <source>
        <dbReference type="ARBA" id="ARBA00022475"/>
    </source>
</evidence>
<dbReference type="InterPro" id="IPR006144">
    <property type="entry name" value="Secretion_HlyD_CS"/>
</dbReference>
<feature type="domain" description="AprE-like long alpha-helical hairpin" evidence="11">
    <location>
        <begin position="108"/>
        <end position="296"/>
    </location>
</feature>
<feature type="transmembrane region" description="Helical" evidence="9">
    <location>
        <begin position="32"/>
        <end position="52"/>
    </location>
</feature>
<keyword evidence="8 9" id="KW-0472">Membrane</keyword>
<evidence type="ECO:0000256" key="8">
    <source>
        <dbReference type="ARBA" id="ARBA00023136"/>
    </source>
</evidence>
<dbReference type="Gene3D" id="1.10.287.470">
    <property type="entry name" value="Helix hairpin bin"/>
    <property type="match status" value="1"/>
</dbReference>
<evidence type="ECO:0000256" key="10">
    <source>
        <dbReference type="SAM" id="Coils"/>
    </source>
</evidence>
<dbReference type="PANTHER" id="PTHR30386">
    <property type="entry name" value="MEMBRANE FUSION SUBUNIT OF EMRAB-TOLC MULTIDRUG EFFLUX PUMP"/>
    <property type="match status" value="1"/>
</dbReference>
<evidence type="ECO:0000259" key="12">
    <source>
        <dbReference type="Pfam" id="PF26002"/>
    </source>
</evidence>
<protein>
    <recommendedName>
        <fullName evidence="9">Membrane fusion protein (MFP) family protein</fullName>
    </recommendedName>
</protein>
<dbReference type="Gene3D" id="2.40.50.100">
    <property type="match status" value="1"/>
</dbReference>
<feature type="domain" description="AprE-like beta-barrel" evidence="12">
    <location>
        <begin position="339"/>
        <end position="428"/>
    </location>
</feature>
<accession>A0A4D7BE29</accession>
<organism evidence="13 14">
    <name type="scientific">Phreatobacter stygius</name>
    <dbReference type="NCBI Taxonomy" id="1940610"/>
    <lineage>
        <taxon>Bacteria</taxon>
        <taxon>Pseudomonadati</taxon>
        <taxon>Pseudomonadota</taxon>
        <taxon>Alphaproteobacteria</taxon>
        <taxon>Hyphomicrobiales</taxon>
        <taxon>Phreatobacteraceae</taxon>
        <taxon>Phreatobacter</taxon>
    </lineage>
</organism>
<dbReference type="InterPro" id="IPR058781">
    <property type="entry name" value="HH_AprE-like"/>
</dbReference>
<evidence type="ECO:0000256" key="7">
    <source>
        <dbReference type="ARBA" id="ARBA00022989"/>
    </source>
</evidence>
<evidence type="ECO:0000256" key="2">
    <source>
        <dbReference type="ARBA" id="ARBA00009477"/>
    </source>
</evidence>
<dbReference type="InterPro" id="IPR050739">
    <property type="entry name" value="MFP"/>
</dbReference>
<evidence type="ECO:0000313" key="14">
    <source>
        <dbReference type="Proteomes" id="UP000298781"/>
    </source>
</evidence>
<keyword evidence="10" id="KW-0175">Coiled coil</keyword>
<gene>
    <name evidence="13" type="ORF">E8M01_19700</name>
</gene>
<evidence type="ECO:0000259" key="11">
    <source>
        <dbReference type="Pfam" id="PF25994"/>
    </source>
</evidence>
<dbReference type="Pfam" id="PF26002">
    <property type="entry name" value="Beta-barrel_AprE"/>
    <property type="match status" value="1"/>
</dbReference>
<dbReference type="PANTHER" id="PTHR30386:SF17">
    <property type="entry name" value="ALKALINE PROTEASE SECRETION PROTEIN APRE"/>
    <property type="match status" value="1"/>
</dbReference>
<keyword evidence="7 9" id="KW-1133">Transmembrane helix</keyword>